<feature type="compositionally biased region" description="Basic and acidic residues" evidence="3">
    <location>
        <begin position="691"/>
        <end position="703"/>
    </location>
</feature>
<dbReference type="GO" id="GO:0035267">
    <property type="term" value="C:NuA4 histone acetyltransferase complex"/>
    <property type="evidence" value="ECO:0007669"/>
    <property type="project" value="TreeGrafter"/>
</dbReference>
<feature type="region of interest" description="Disordered" evidence="3">
    <location>
        <begin position="237"/>
        <end position="270"/>
    </location>
</feature>
<feature type="region of interest" description="Disordered" evidence="3">
    <location>
        <begin position="620"/>
        <end position="703"/>
    </location>
</feature>
<dbReference type="GO" id="GO:0006325">
    <property type="term" value="P:chromatin organization"/>
    <property type="evidence" value="ECO:0007669"/>
    <property type="project" value="UniProtKB-ARBA"/>
</dbReference>
<dbReference type="EMBL" id="SPOF01000001">
    <property type="protein sequence ID" value="TIB17335.1"/>
    <property type="molecule type" value="Genomic_DNA"/>
</dbReference>
<dbReference type="InterPro" id="IPR001487">
    <property type="entry name" value="Bromodomain"/>
</dbReference>
<dbReference type="PRINTS" id="PR00503">
    <property type="entry name" value="BROMODOMAIN"/>
</dbReference>
<dbReference type="Proteomes" id="UP000306954">
    <property type="component" value="Unassembled WGS sequence"/>
</dbReference>
<feature type="compositionally biased region" description="Low complexity" evidence="3">
    <location>
        <begin position="329"/>
        <end position="360"/>
    </location>
</feature>
<evidence type="ECO:0000256" key="2">
    <source>
        <dbReference type="PROSITE-ProRule" id="PRU00035"/>
    </source>
</evidence>
<dbReference type="SMART" id="SM00297">
    <property type="entry name" value="BROMO"/>
    <property type="match status" value="1"/>
</dbReference>
<reference evidence="5 6" key="1">
    <citation type="submission" date="2019-03" db="EMBL/GenBank/DDBJ databases">
        <title>Sequencing 23 genomes of Wallemia ichthyophaga.</title>
        <authorList>
            <person name="Gostincar C."/>
        </authorList>
    </citation>
    <scope>NUCLEOTIDE SEQUENCE [LARGE SCALE GENOMIC DNA]</scope>
    <source>
        <strain evidence="5 6">EXF-8621</strain>
    </source>
</reference>
<dbReference type="InterPro" id="IPR036427">
    <property type="entry name" value="Bromodomain-like_sf"/>
</dbReference>
<name>A0A4V4M309_WALIC</name>
<organism evidence="5 6">
    <name type="scientific">Wallemia ichthyophaga</name>
    <dbReference type="NCBI Taxonomy" id="245174"/>
    <lineage>
        <taxon>Eukaryota</taxon>
        <taxon>Fungi</taxon>
        <taxon>Dikarya</taxon>
        <taxon>Basidiomycota</taxon>
        <taxon>Wallemiomycotina</taxon>
        <taxon>Wallemiomycetes</taxon>
        <taxon>Wallemiales</taxon>
        <taxon>Wallemiaceae</taxon>
        <taxon>Wallemia</taxon>
    </lineage>
</organism>
<dbReference type="PANTHER" id="PTHR15398:SF4">
    <property type="entry name" value="BROMODOMAIN-CONTAINING PROTEIN 8 ISOFORM X1"/>
    <property type="match status" value="1"/>
</dbReference>
<feature type="region of interest" description="Disordered" evidence="3">
    <location>
        <begin position="318"/>
        <end position="374"/>
    </location>
</feature>
<comment type="caution">
    <text evidence="5">The sequence shown here is derived from an EMBL/GenBank/DDBJ whole genome shotgun (WGS) entry which is preliminary data.</text>
</comment>
<dbReference type="Gene3D" id="1.20.920.10">
    <property type="entry name" value="Bromodomain-like"/>
    <property type="match status" value="1"/>
</dbReference>
<dbReference type="PROSITE" id="PS50014">
    <property type="entry name" value="BROMODOMAIN_2"/>
    <property type="match status" value="1"/>
</dbReference>
<sequence length="720" mass="83315">MDYDDIFDTDLINNDLILDDKDFTKFDDKLEQPQEAQLPAKQSKSLTQSISDIVHSLWEFDSEGIFHKPVNTKLLRDYTKLIKFPMDLSTVKSKSCYKDLDALKADLLLISNNAKMYNPPDNYFHSKAIEFESFFLSLLQQESSNYVIVNDKPVVHQSLPIAWGIYSEDEEESEDEDVKPTEPSPLVHQVDDAQQPKPSYQLDVFNPSQFLDNLRLYSEPNPFVPLNTPSIYAKKSRIQKKRLTKKEQEQLEKDPYQKNADGSIKADEFDDPWSLIPSRWRFNTPFLQPVCTPPTESNFRPVYLPPKRGFYFKYATHVQPKQQHHQHQHQQQYQSQHFQTPQPHQRSQTPQQSTPQSQTPQPQPAPEPQVDKDEPRQATVLDYGSFQNVPLLLSANNDNLIKAAYHVEGDAMIHVMSKRMNDERSAEIYEYLKEKYGPVKPVPGNGGWEVFYRNYLHDQIKNGEAYIDDVFFGGTQGKAFLRSISRFIKESLIDSGIQPDDERAQRLYKYFREKYIYRVSDQFAMFEDVYKKIKSGCVDGSVKQSFEYYNDVRRKEIRDLAYKSYLRSTQSKVHSHTLLFNESIRELSKLPHEEIHQRPEDDPAGVLASLKEMAEKVNMDTQARNNVDVKAQPEEIKMDVDDNYSDDGSNRPATSSVFKVVAPSIPKPVTNKRSKRASRSSTAKKQQAQRNEARESPQSEHTRVELLKVALKLPSSHLIN</sequence>
<evidence type="ECO:0000259" key="4">
    <source>
        <dbReference type="PROSITE" id="PS50014"/>
    </source>
</evidence>
<feature type="compositionally biased region" description="Basic and acidic residues" evidence="3">
    <location>
        <begin position="631"/>
        <end position="640"/>
    </location>
</feature>
<dbReference type="PANTHER" id="PTHR15398">
    <property type="entry name" value="BROMODOMAIN-CONTAINING PROTEIN 8"/>
    <property type="match status" value="1"/>
</dbReference>
<evidence type="ECO:0000256" key="1">
    <source>
        <dbReference type="ARBA" id="ARBA00023117"/>
    </source>
</evidence>
<dbReference type="OrthoDB" id="21449at2759"/>
<evidence type="ECO:0000256" key="3">
    <source>
        <dbReference type="SAM" id="MobiDB-lite"/>
    </source>
</evidence>
<dbReference type="SUPFAM" id="SSF47370">
    <property type="entry name" value="Bromodomain"/>
    <property type="match status" value="1"/>
</dbReference>
<dbReference type="AlphaFoldDB" id="A0A4V4M309"/>
<dbReference type="CDD" id="cd04369">
    <property type="entry name" value="Bromodomain"/>
    <property type="match status" value="1"/>
</dbReference>
<evidence type="ECO:0000313" key="5">
    <source>
        <dbReference type="EMBL" id="TIB17335.1"/>
    </source>
</evidence>
<proteinExistence type="predicted"/>
<evidence type="ECO:0000313" key="6">
    <source>
        <dbReference type="Proteomes" id="UP000306954"/>
    </source>
</evidence>
<gene>
    <name evidence="5" type="ORF">E3P90_00030</name>
</gene>
<keyword evidence="1 2" id="KW-0103">Bromodomain</keyword>
<feature type="compositionally biased region" description="Basic and acidic residues" evidence="3">
    <location>
        <begin position="245"/>
        <end position="256"/>
    </location>
</feature>
<dbReference type="Pfam" id="PF00439">
    <property type="entry name" value="Bromodomain"/>
    <property type="match status" value="1"/>
</dbReference>
<feature type="domain" description="Bromo" evidence="4">
    <location>
        <begin position="58"/>
        <end position="125"/>
    </location>
</feature>
<accession>A0A4V4M309</accession>
<protein>
    <recommendedName>
        <fullName evidence="4">Bromo domain-containing protein</fullName>
    </recommendedName>
</protein>